<name>A0AAV7DVK5_ARIFI</name>
<evidence type="ECO:0000313" key="1">
    <source>
        <dbReference type="EMBL" id="KAG9440633.1"/>
    </source>
</evidence>
<protein>
    <submittedName>
        <fullName evidence="1">Uncharacterized protein</fullName>
    </submittedName>
</protein>
<comment type="caution">
    <text evidence="1">The sequence shown here is derived from an EMBL/GenBank/DDBJ whole genome shotgun (WGS) entry which is preliminary data.</text>
</comment>
<proteinExistence type="predicted"/>
<sequence length="100" mass="11008">MNQEASAATAQPSINAHPVAFMDISTASCTRGLHVIIGETVERRRRLIAGFSGGWDHASTGRGRIVSFSPPFFQLRPQDRVLDPSALAAYFKHDDERLPM</sequence>
<gene>
    <name evidence="1" type="ORF">H6P81_020798</name>
</gene>
<evidence type="ECO:0000313" key="2">
    <source>
        <dbReference type="Proteomes" id="UP000825729"/>
    </source>
</evidence>
<dbReference type="Proteomes" id="UP000825729">
    <property type="component" value="Unassembled WGS sequence"/>
</dbReference>
<reference evidence="1 2" key="1">
    <citation type="submission" date="2021-07" db="EMBL/GenBank/DDBJ databases">
        <title>The Aristolochia fimbriata genome: insights into angiosperm evolution, floral development and chemical biosynthesis.</title>
        <authorList>
            <person name="Jiao Y."/>
        </authorList>
    </citation>
    <scope>NUCLEOTIDE SEQUENCE [LARGE SCALE GENOMIC DNA]</scope>
    <source>
        <strain evidence="1">IBCAS-2021</strain>
        <tissue evidence="1">Leaf</tissue>
    </source>
</reference>
<dbReference type="EMBL" id="JAINDJ010000008">
    <property type="protein sequence ID" value="KAG9440633.1"/>
    <property type="molecule type" value="Genomic_DNA"/>
</dbReference>
<keyword evidence="2" id="KW-1185">Reference proteome</keyword>
<organism evidence="1 2">
    <name type="scientific">Aristolochia fimbriata</name>
    <name type="common">White veined hardy Dutchman's pipe vine</name>
    <dbReference type="NCBI Taxonomy" id="158543"/>
    <lineage>
        <taxon>Eukaryota</taxon>
        <taxon>Viridiplantae</taxon>
        <taxon>Streptophyta</taxon>
        <taxon>Embryophyta</taxon>
        <taxon>Tracheophyta</taxon>
        <taxon>Spermatophyta</taxon>
        <taxon>Magnoliopsida</taxon>
        <taxon>Magnoliidae</taxon>
        <taxon>Piperales</taxon>
        <taxon>Aristolochiaceae</taxon>
        <taxon>Aristolochia</taxon>
    </lineage>
</organism>
<dbReference type="AlphaFoldDB" id="A0AAV7DVK5"/>
<accession>A0AAV7DVK5</accession>